<evidence type="ECO:0000256" key="10">
    <source>
        <dbReference type="ARBA" id="ARBA00048359"/>
    </source>
</evidence>
<dbReference type="SUPFAM" id="SSF52374">
    <property type="entry name" value="Nucleotidylyl transferase"/>
    <property type="match status" value="1"/>
</dbReference>
<dbReference type="InterPro" id="IPR002300">
    <property type="entry name" value="aa-tRNA-synth_Ia"/>
</dbReference>
<evidence type="ECO:0000256" key="6">
    <source>
        <dbReference type="ARBA" id="ARBA00022840"/>
    </source>
</evidence>
<dbReference type="InterPro" id="IPR002301">
    <property type="entry name" value="Ile-tRNA-ligase"/>
</dbReference>
<evidence type="ECO:0000313" key="16">
    <source>
        <dbReference type="Proteomes" id="UP000799437"/>
    </source>
</evidence>
<reference evidence="15" key="1">
    <citation type="journal article" date="2020" name="Stud. Mycol.">
        <title>101 Dothideomycetes genomes: a test case for predicting lifestyles and emergence of pathogens.</title>
        <authorList>
            <person name="Haridas S."/>
            <person name="Albert R."/>
            <person name="Binder M."/>
            <person name="Bloem J."/>
            <person name="Labutti K."/>
            <person name="Salamov A."/>
            <person name="Andreopoulos B."/>
            <person name="Baker S."/>
            <person name="Barry K."/>
            <person name="Bills G."/>
            <person name="Bluhm B."/>
            <person name="Cannon C."/>
            <person name="Castanera R."/>
            <person name="Culley D."/>
            <person name="Daum C."/>
            <person name="Ezra D."/>
            <person name="Gonzalez J."/>
            <person name="Henrissat B."/>
            <person name="Kuo A."/>
            <person name="Liang C."/>
            <person name="Lipzen A."/>
            <person name="Lutzoni F."/>
            <person name="Magnuson J."/>
            <person name="Mondo S."/>
            <person name="Nolan M."/>
            <person name="Ohm R."/>
            <person name="Pangilinan J."/>
            <person name="Park H.-J."/>
            <person name="Ramirez L."/>
            <person name="Alfaro M."/>
            <person name="Sun H."/>
            <person name="Tritt A."/>
            <person name="Yoshinaga Y."/>
            <person name="Zwiers L.-H."/>
            <person name="Turgeon B."/>
            <person name="Goodwin S."/>
            <person name="Spatafora J."/>
            <person name="Crous P."/>
            <person name="Grigoriev I."/>
        </authorList>
    </citation>
    <scope>NUCLEOTIDE SEQUENCE</scope>
    <source>
        <strain evidence="15">CBS 121739</strain>
    </source>
</reference>
<dbReference type="GO" id="GO:0005524">
    <property type="term" value="F:ATP binding"/>
    <property type="evidence" value="ECO:0007669"/>
    <property type="project" value="UniProtKB-KW"/>
</dbReference>
<dbReference type="SUPFAM" id="SSF47323">
    <property type="entry name" value="Anticodon-binding domain of a subclass of class I aminoacyl-tRNA synthetases"/>
    <property type="match status" value="1"/>
</dbReference>
<dbReference type="GO" id="GO:0005739">
    <property type="term" value="C:mitochondrion"/>
    <property type="evidence" value="ECO:0007669"/>
    <property type="project" value="UniProtKB-SubCell"/>
</dbReference>
<accession>A0A6A6W136</accession>
<sequence length="1030" mass="116048">MLKPTRVLYASPWSHTLKIPKSSFQPRQTNFDTYLKRCTDDLYAWQAAERATAPSFVLHDGPPYANGKLHIGHALNKILKDILCRFELSQGKRVHYVPGWDCHGLPIEMKALQLRKDAETRSGENSSDIASECQSRLQPLQVRRAARKLATKTVKEQKKGFKEWAIMADWDNSYITMSKDFEMRQLQVFRDMVKKGLVYRQYKPVHWSPSSRTALAEAELEYDDNRKSSAAYIKFPVTKFPVQLDSAGILEGKLLSAVIWTTTPWTLPANQAIAVHMGLEYVVVSHPDDAIGLLIIAQCRVEEIERTLGVTLKHVLGPFNGRDIAGKAFYQNPLQGSQAEDQLIMSADFVSGTSGTGLVHLAPGHGMDDYNVCIALGIAPLSPVDDHGKYTADAFPDQPELFQGLSVQTQGTEAILRHLKTVEFGSHTGFVLNTHEYEHKYPIDWRTKQPIIVRATEQWFANVDNIKSDTLRAMKDVQFIPPAGSKRLESFIRSRSQWCVSRQRSWGVPIPALFRTDVTPHQAIMNEHTISHIMNIIDERGVDAWWEDGDDETCWIPSNLEGTYTRGKDTMDVWFDSGTSWSMLPQRPDNTLADVYLEGSDQHRGWFQSSILTHVASQQNQVATEDRQVHVPRAPFKKLITHGFTLDQYGKKMSKSIGNVIDPHDIITGALIPTVQNKKSGKGNSSALGPDSLRLWVASSDYTKDVVIGPQVLQSINNALLKYRVTFKWLIGVLSGAEDEVWNRTEESIRTRIDILALEKLTAVSRTVHDEYTQSRFNEAARHINNYVVKDLSSFYFETLKDRLYTGSHETRVEAQLALRAIFLELCRMLGPITPVLIEEVWDFTPQKLRDTTPHPIRSTWVPRTSSVPAQDSSLNCIAADLVSVLNGAVKTAQEEARMSKNIASGLECDAWIVLPSKCGEEAAEHGFEELLRKIWPQDVAEGLANALVLSKVHLLFDGQVDVDHTAWSFQKWFDIPESISSTRGTPSLRGCVVITPPSQSKCPRCWRYTAPIDKEESLCQRCEEVVQNM</sequence>
<dbReference type="GO" id="GO:0000049">
    <property type="term" value="F:tRNA binding"/>
    <property type="evidence" value="ECO:0007669"/>
    <property type="project" value="InterPro"/>
</dbReference>
<dbReference type="PANTHER" id="PTHR42765:SF1">
    <property type="entry name" value="ISOLEUCINE--TRNA LIGASE, MITOCHONDRIAL"/>
    <property type="match status" value="1"/>
</dbReference>
<dbReference type="InterPro" id="IPR014729">
    <property type="entry name" value="Rossmann-like_a/b/a_fold"/>
</dbReference>
<evidence type="ECO:0000256" key="4">
    <source>
        <dbReference type="ARBA" id="ARBA00022598"/>
    </source>
</evidence>
<dbReference type="GO" id="GO:0002161">
    <property type="term" value="F:aminoacyl-tRNA deacylase activity"/>
    <property type="evidence" value="ECO:0007669"/>
    <property type="project" value="InterPro"/>
</dbReference>
<dbReference type="GO" id="GO:0006428">
    <property type="term" value="P:isoleucyl-tRNA aminoacylation"/>
    <property type="evidence" value="ECO:0007669"/>
    <property type="project" value="InterPro"/>
</dbReference>
<evidence type="ECO:0000259" key="13">
    <source>
        <dbReference type="Pfam" id="PF00133"/>
    </source>
</evidence>
<evidence type="ECO:0000256" key="1">
    <source>
        <dbReference type="ARBA" id="ARBA00004173"/>
    </source>
</evidence>
<gene>
    <name evidence="15" type="ORF">EJ05DRAFT_540021</name>
</gene>
<dbReference type="EC" id="6.1.1.5" evidence="3"/>
<evidence type="ECO:0000256" key="2">
    <source>
        <dbReference type="ARBA" id="ARBA00005594"/>
    </source>
</evidence>
<dbReference type="InterPro" id="IPR009080">
    <property type="entry name" value="tRNAsynth_Ia_anticodon-bd"/>
</dbReference>
<protein>
    <recommendedName>
        <fullName evidence="11">Isoleucine--tRNA ligase, mitochondrial</fullName>
        <ecNumber evidence="3">6.1.1.5</ecNumber>
    </recommendedName>
    <alternativeName>
        <fullName evidence="9">Isoleucyl-tRNA synthetase</fullName>
    </alternativeName>
</protein>
<dbReference type="PROSITE" id="PS00178">
    <property type="entry name" value="AA_TRNA_LIGASE_I"/>
    <property type="match status" value="1"/>
</dbReference>
<evidence type="ECO:0000256" key="7">
    <source>
        <dbReference type="ARBA" id="ARBA00022917"/>
    </source>
</evidence>
<dbReference type="EMBL" id="ML996576">
    <property type="protein sequence ID" value="KAF2756253.1"/>
    <property type="molecule type" value="Genomic_DNA"/>
</dbReference>
<dbReference type="GO" id="GO:0032543">
    <property type="term" value="P:mitochondrial translation"/>
    <property type="evidence" value="ECO:0007669"/>
    <property type="project" value="TreeGrafter"/>
</dbReference>
<dbReference type="InterPro" id="IPR013155">
    <property type="entry name" value="M/V/L/I-tRNA-synth_anticd-bd"/>
</dbReference>
<feature type="domain" description="Methionyl/Valyl/Leucyl/Isoleucyl-tRNA synthetase anticodon-binding" evidence="14">
    <location>
        <begin position="757"/>
        <end position="908"/>
    </location>
</feature>
<name>A0A6A6W136_9PEZI</name>
<dbReference type="AlphaFoldDB" id="A0A6A6W136"/>
<proteinExistence type="inferred from homology"/>
<keyword evidence="4 12" id="KW-0436">Ligase</keyword>
<dbReference type="OrthoDB" id="10264412at2759"/>
<organism evidence="15 16">
    <name type="scientific">Pseudovirgaria hyperparasitica</name>
    <dbReference type="NCBI Taxonomy" id="470096"/>
    <lineage>
        <taxon>Eukaryota</taxon>
        <taxon>Fungi</taxon>
        <taxon>Dikarya</taxon>
        <taxon>Ascomycota</taxon>
        <taxon>Pezizomycotina</taxon>
        <taxon>Dothideomycetes</taxon>
        <taxon>Dothideomycetes incertae sedis</taxon>
        <taxon>Acrospermales</taxon>
        <taxon>Acrospermaceae</taxon>
        <taxon>Pseudovirgaria</taxon>
    </lineage>
</organism>
<dbReference type="Pfam" id="PF08264">
    <property type="entry name" value="Anticodon_1"/>
    <property type="match status" value="1"/>
</dbReference>
<dbReference type="Gene3D" id="3.90.740.10">
    <property type="entry name" value="Valyl/Leucyl/Isoleucyl-tRNA synthetase, editing domain"/>
    <property type="match status" value="1"/>
</dbReference>
<dbReference type="FunFam" id="3.40.50.620:FF:000111">
    <property type="entry name" value="Mitochondrial isoleucyl-tRNA synthetase"/>
    <property type="match status" value="1"/>
</dbReference>
<dbReference type="Pfam" id="PF00133">
    <property type="entry name" value="tRNA-synt_1"/>
    <property type="match status" value="1"/>
</dbReference>
<dbReference type="RefSeq" id="XP_033598704.1">
    <property type="nucleotide sequence ID" value="XM_033749574.1"/>
</dbReference>
<dbReference type="PRINTS" id="PR00984">
    <property type="entry name" value="TRNASYNTHILE"/>
</dbReference>
<dbReference type="Proteomes" id="UP000799437">
    <property type="component" value="Unassembled WGS sequence"/>
</dbReference>
<dbReference type="InterPro" id="IPR009008">
    <property type="entry name" value="Val/Leu/Ile-tRNA-synth_edit"/>
</dbReference>
<evidence type="ECO:0000313" key="15">
    <source>
        <dbReference type="EMBL" id="KAF2756253.1"/>
    </source>
</evidence>
<evidence type="ECO:0000256" key="8">
    <source>
        <dbReference type="ARBA" id="ARBA00023146"/>
    </source>
</evidence>
<keyword evidence="5 12" id="KW-0547">Nucleotide-binding</keyword>
<keyword evidence="16" id="KW-1185">Reference proteome</keyword>
<dbReference type="CDD" id="cd07960">
    <property type="entry name" value="Anticodon_Ia_Ile_BEm"/>
    <property type="match status" value="1"/>
</dbReference>
<evidence type="ECO:0000256" key="11">
    <source>
        <dbReference type="ARBA" id="ARBA00068280"/>
    </source>
</evidence>
<dbReference type="Gene3D" id="1.10.730.20">
    <property type="match status" value="1"/>
</dbReference>
<dbReference type="PANTHER" id="PTHR42765">
    <property type="entry name" value="SOLEUCYL-TRNA SYNTHETASE"/>
    <property type="match status" value="1"/>
</dbReference>
<keyword evidence="6 12" id="KW-0067">ATP-binding</keyword>
<evidence type="ECO:0000259" key="14">
    <source>
        <dbReference type="Pfam" id="PF08264"/>
    </source>
</evidence>
<dbReference type="Gene3D" id="3.40.50.620">
    <property type="entry name" value="HUPs"/>
    <property type="match status" value="2"/>
</dbReference>
<evidence type="ECO:0000256" key="12">
    <source>
        <dbReference type="RuleBase" id="RU363035"/>
    </source>
</evidence>
<dbReference type="InterPro" id="IPR033708">
    <property type="entry name" value="Anticodon_Ile_BEm"/>
</dbReference>
<feature type="domain" description="Aminoacyl-tRNA synthetase class Ia" evidence="13">
    <location>
        <begin position="40"/>
        <end position="707"/>
    </location>
</feature>
<dbReference type="GeneID" id="54490628"/>
<comment type="subcellular location">
    <subcellularLocation>
        <location evidence="1">Mitochondrion</location>
    </subcellularLocation>
</comment>
<keyword evidence="8 12" id="KW-0030">Aminoacyl-tRNA synthetase</keyword>
<dbReference type="GO" id="GO:0004822">
    <property type="term" value="F:isoleucine-tRNA ligase activity"/>
    <property type="evidence" value="ECO:0007669"/>
    <property type="project" value="UniProtKB-EC"/>
</dbReference>
<dbReference type="SUPFAM" id="SSF50677">
    <property type="entry name" value="ValRS/IleRS/LeuRS editing domain"/>
    <property type="match status" value="1"/>
</dbReference>
<evidence type="ECO:0000256" key="5">
    <source>
        <dbReference type="ARBA" id="ARBA00022741"/>
    </source>
</evidence>
<comment type="catalytic activity">
    <reaction evidence="10">
        <text>tRNA(Ile) + L-isoleucine + ATP = L-isoleucyl-tRNA(Ile) + AMP + diphosphate</text>
        <dbReference type="Rhea" id="RHEA:11060"/>
        <dbReference type="Rhea" id="RHEA-COMP:9666"/>
        <dbReference type="Rhea" id="RHEA-COMP:9695"/>
        <dbReference type="ChEBI" id="CHEBI:30616"/>
        <dbReference type="ChEBI" id="CHEBI:33019"/>
        <dbReference type="ChEBI" id="CHEBI:58045"/>
        <dbReference type="ChEBI" id="CHEBI:78442"/>
        <dbReference type="ChEBI" id="CHEBI:78528"/>
        <dbReference type="ChEBI" id="CHEBI:456215"/>
        <dbReference type="EC" id="6.1.1.5"/>
    </reaction>
</comment>
<evidence type="ECO:0000256" key="9">
    <source>
        <dbReference type="ARBA" id="ARBA00032665"/>
    </source>
</evidence>
<dbReference type="InterPro" id="IPR001412">
    <property type="entry name" value="aa-tRNA-synth_I_CS"/>
</dbReference>
<comment type="similarity">
    <text evidence="2 12">Belongs to the class-I aminoacyl-tRNA synthetase family.</text>
</comment>
<dbReference type="NCBIfam" id="TIGR00392">
    <property type="entry name" value="ileS"/>
    <property type="match status" value="1"/>
</dbReference>
<keyword evidence="7 12" id="KW-0648">Protein biosynthesis</keyword>
<dbReference type="InterPro" id="IPR050081">
    <property type="entry name" value="Ile-tRNA_ligase"/>
</dbReference>
<evidence type="ECO:0000256" key="3">
    <source>
        <dbReference type="ARBA" id="ARBA00013165"/>
    </source>
</evidence>